<dbReference type="OrthoDB" id="408683at2759"/>
<dbReference type="AlphaFoldDB" id="A0A4C2A880"/>
<reference evidence="1 2" key="1">
    <citation type="journal article" date="2019" name="Commun. Biol.">
        <title>The bagworm genome reveals a unique fibroin gene that provides high tensile strength.</title>
        <authorList>
            <person name="Kono N."/>
            <person name="Nakamura H."/>
            <person name="Ohtoshi R."/>
            <person name="Tomita M."/>
            <person name="Numata K."/>
            <person name="Arakawa K."/>
        </authorList>
    </citation>
    <scope>NUCLEOTIDE SEQUENCE [LARGE SCALE GENOMIC DNA]</scope>
</reference>
<gene>
    <name evidence="1" type="ORF">EVAR_33076_1</name>
</gene>
<organism evidence="1 2">
    <name type="scientific">Eumeta variegata</name>
    <name type="common">Bagworm moth</name>
    <name type="synonym">Eumeta japonica</name>
    <dbReference type="NCBI Taxonomy" id="151549"/>
    <lineage>
        <taxon>Eukaryota</taxon>
        <taxon>Metazoa</taxon>
        <taxon>Ecdysozoa</taxon>
        <taxon>Arthropoda</taxon>
        <taxon>Hexapoda</taxon>
        <taxon>Insecta</taxon>
        <taxon>Pterygota</taxon>
        <taxon>Neoptera</taxon>
        <taxon>Endopterygota</taxon>
        <taxon>Lepidoptera</taxon>
        <taxon>Glossata</taxon>
        <taxon>Ditrysia</taxon>
        <taxon>Tineoidea</taxon>
        <taxon>Psychidae</taxon>
        <taxon>Oiketicinae</taxon>
        <taxon>Eumeta</taxon>
    </lineage>
</organism>
<name>A0A4C2A880_EUMVA</name>
<proteinExistence type="predicted"/>
<keyword evidence="2" id="KW-1185">Reference proteome</keyword>
<sequence length="346" mass="40353">MKLAALKLKQQRMNVGIVNQVVLETLQKIIREYNIKYRTTLVLNNNFDIVNEEVIETIDLENDGLSNRNKKQKLSQPMPSEEYLEHLNAIKLLAVRLKTLASKNNLCAKDKRAFSKLLKTFNNTHKSDVYINDEYEICDRRHIVLDSSSDSDCILEDSTPKSKKLRNPFNILRQLSLETKNLVDAVPSTSSEQSTLSQDINEASTPKMLNEHWCPNEDDFGHGEVVPNKTSQLRIDDSKKMDYLYSFIIDFKTNFDNWIDLKICFWDMVKHNADVINEECKKLTQQSSSSNDKNAFVMPKRYLIKPYKDVSKDTHLKVHFDVYERDVQNFRKSQRPSPHFRIICLE</sequence>
<comment type="caution">
    <text evidence="1">The sequence shown here is derived from an EMBL/GenBank/DDBJ whole genome shotgun (WGS) entry which is preliminary data.</text>
</comment>
<accession>A0A4C2A880</accession>
<dbReference type="Proteomes" id="UP000299102">
    <property type="component" value="Unassembled WGS sequence"/>
</dbReference>
<dbReference type="EMBL" id="BGZK01002628">
    <property type="protein sequence ID" value="GBP95424.1"/>
    <property type="molecule type" value="Genomic_DNA"/>
</dbReference>
<evidence type="ECO:0000313" key="1">
    <source>
        <dbReference type="EMBL" id="GBP95424.1"/>
    </source>
</evidence>
<protein>
    <submittedName>
        <fullName evidence="1">Uncharacterized protein</fullName>
    </submittedName>
</protein>
<evidence type="ECO:0000313" key="2">
    <source>
        <dbReference type="Proteomes" id="UP000299102"/>
    </source>
</evidence>